<dbReference type="Gene3D" id="3.90.550.10">
    <property type="entry name" value="Spore Coat Polysaccharide Biosynthesis Protein SpsA, Chain A"/>
    <property type="match status" value="1"/>
</dbReference>
<feature type="domain" description="Glycosyltransferase 2-like" evidence="1">
    <location>
        <begin position="5"/>
        <end position="129"/>
    </location>
</feature>
<accession>R7ZYY8</accession>
<sequence>MFLISVIIPVFNAAKFVEEAVKSALEQQEVGEVILVEDGSEDRSLEVCKKIVQKFEKVHLLTHQHGRNMGVCHSRNLGIRNAQFDFIAFLDADDWYLPNRFSKEKLQFENPDVMAVYSVSSIEYQDGRESMFGCDYDLTLGSASNSQRDVYCHIMRHDVILGHTNANTFRREVFEKVGMFDTRLRLHEDTELWNRIARAFLFHAGELVKPVSVARRHNSNSISMRSKDSQLLFLWVWIDNIGLQKLFTCEKENFIYLYARSISNDIRWGLLRKIVFHSINKLLNLIQDIFIRYYYFSFQTTKA</sequence>
<evidence type="ECO:0000313" key="2">
    <source>
        <dbReference type="EMBL" id="EON79311.1"/>
    </source>
</evidence>
<proteinExistence type="predicted"/>
<dbReference type="Proteomes" id="UP000013909">
    <property type="component" value="Unassembled WGS sequence"/>
</dbReference>
<dbReference type="Pfam" id="PF00535">
    <property type="entry name" value="Glycos_transf_2"/>
    <property type="match status" value="1"/>
</dbReference>
<dbReference type="PANTHER" id="PTHR43685:SF11">
    <property type="entry name" value="GLYCOSYLTRANSFERASE TAGX-RELATED"/>
    <property type="match status" value="1"/>
</dbReference>
<evidence type="ECO:0000259" key="1">
    <source>
        <dbReference type="Pfam" id="PF00535"/>
    </source>
</evidence>
<dbReference type="AlphaFoldDB" id="R7ZYY8"/>
<dbReference type="EMBL" id="AQHR01000008">
    <property type="protein sequence ID" value="EON79311.1"/>
    <property type="molecule type" value="Genomic_DNA"/>
</dbReference>
<dbReference type="STRING" id="1232681.ADIS_0191"/>
<comment type="caution">
    <text evidence="2">The sequence shown here is derived from an EMBL/GenBank/DDBJ whole genome shotgun (WGS) entry which is preliminary data.</text>
</comment>
<keyword evidence="3" id="KW-1185">Reference proteome</keyword>
<dbReference type="InterPro" id="IPR050834">
    <property type="entry name" value="Glycosyltransf_2"/>
</dbReference>
<dbReference type="PANTHER" id="PTHR43685">
    <property type="entry name" value="GLYCOSYLTRANSFERASE"/>
    <property type="match status" value="1"/>
</dbReference>
<dbReference type="OrthoDB" id="927791at2"/>
<dbReference type="PATRIC" id="fig|1288963.3.peg.190"/>
<evidence type="ECO:0000313" key="3">
    <source>
        <dbReference type="Proteomes" id="UP000013909"/>
    </source>
</evidence>
<dbReference type="InterPro" id="IPR001173">
    <property type="entry name" value="Glyco_trans_2-like"/>
</dbReference>
<dbReference type="SUPFAM" id="SSF53448">
    <property type="entry name" value="Nucleotide-diphospho-sugar transferases"/>
    <property type="match status" value="1"/>
</dbReference>
<dbReference type="GO" id="GO:0016740">
    <property type="term" value="F:transferase activity"/>
    <property type="evidence" value="ECO:0007669"/>
    <property type="project" value="UniProtKB-KW"/>
</dbReference>
<name>R7ZYY8_9BACT</name>
<gene>
    <name evidence="2" type="ORF">ADIS_0191</name>
</gene>
<keyword evidence="2" id="KW-0808">Transferase</keyword>
<reference evidence="2 3" key="1">
    <citation type="submission" date="2013-02" db="EMBL/GenBank/DDBJ databases">
        <title>A novel strain isolated from Lonar lake, Maharashtra, India.</title>
        <authorList>
            <person name="Singh A."/>
        </authorList>
    </citation>
    <scope>NUCLEOTIDE SEQUENCE [LARGE SCALE GENOMIC DNA]</scope>
    <source>
        <strain evidence="2 3">AK24</strain>
    </source>
</reference>
<dbReference type="CDD" id="cd00761">
    <property type="entry name" value="Glyco_tranf_GTA_type"/>
    <property type="match status" value="1"/>
</dbReference>
<dbReference type="InterPro" id="IPR029044">
    <property type="entry name" value="Nucleotide-diphossugar_trans"/>
</dbReference>
<dbReference type="RefSeq" id="WP_010852343.1">
    <property type="nucleotide sequence ID" value="NZ_AQHR01000008.1"/>
</dbReference>
<organism evidence="2 3">
    <name type="scientific">Lunatimonas lonarensis</name>
    <dbReference type="NCBI Taxonomy" id="1232681"/>
    <lineage>
        <taxon>Bacteria</taxon>
        <taxon>Pseudomonadati</taxon>
        <taxon>Bacteroidota</taxon>
        <taxon>Cytophagia</taxon>
        <taxon>Cytophagales</taxon>
        <taxon>Cyclobacteriaceae</taxon>
    </lineage>
</organism>
<protein>
    <submittedName>
        <fullName evidence="2">Glycosyl transferase, family 2</fullName>
    </submittedName>
</protein>